<dbReference type="EMBL" id="BMCG01000001">
    <property type="protein sequence ID" value="GGB98838.1"/>
    <property type="molecule type" value="Genomic_DNA"/>
</dbReference>
<dbReference type="HAMAP" id="MF_00163">
    <property type="entry name" value="Pep_deformylase"/>
    <property type="match status" value="1"/>
</dbReference>
<evidence type="ECO:0000256" key="5">
    <source>
        <dbReference type="ARBA" id="ARBA00023004"/>
    </source>
</evidence>
<dbReference type="PRINTS" id="PR01576">
    <property type="entry name" value="PDEFORMYLASE"/>
</dbReference>
<dbReference type="CDD" id="cd00487">
    <property type="entry name" value="Pep_deformylase"/>
    <property type="match status" value="1"/>
</dbReference>
<dbReference type="FunFam" id="3.90.45.10:FF:000001">
    <property type="entry name" value="Peptide deformylase"/>
    <property type="match status" value="1"/>
</dbReference>
<comment type="catalytic activity">
    <reaction evidence="6">
        <text>N-terminal N-formyl-L-methionyl-[peptide] + H2O = N-terminal L-methionyl-[peptide] + formate</text>
        <dbReference type="Rhea" id="RHEA:24420"/>
        <dbReference type="Rhea" id="RHEA-COMP:10639"/>
        <dbReference type="Rhea" id="RHEA-COMP:10640"/>
        <dbReference type="ChEBI" id="CHEBI:15377"/>
        <dbReference type="ChEBI" id="CHEBI:15740"/>
        <dbReference type="ChEBI" id="CHEBI:49298"/>
        <dbReference type="ChEBI" id="CHEBI:64731"/>
        <dbReference type="EC" id="3.5.1.88"/>
    </reaction>
</comment>
<comment type="function">
    <text evidence="6">Removes the formyl group from the N-terminal Met of newly synthesized proteins. Requires at least a dipeptide for an efficient rate of reaction. N-terminal L-methionine is a prerequisite for activity but the enzyme has broad specificity at other positions.</text>
</comment>
<accession>A0A8J2UJR6</accession>
<dbReference type="GO" id="GO:0042586">
    <property type="term" value="F:peptide deformylase activity"/>
    <property type="evidence" value="ECO:0007669"/>
    <property type="project" value="UniProtKB-UniRule"/>
</dbReference>
<dbReference type="Pfam" id="PF01327">
    <property type="entry name" value="Pep_deformylase"/>
    <property type="match status" value="1"/>
</dbReference>
<comment type="cofactor">
    <cofactor evidence="6">
        <name>Fe(2+)</name>
        <dbReference type="ChEBI" id="CHEBI:29033"/>
    </cofactor>
    <text evidence="6">Binds 1 Fe(2+) ion.</text>
</comment>
<dbReference type="RefSeq" id="WP_188394593.1">
    <property type="nucleotide sequence ID" value="NZ_BMCG01000001.1"/>
</dbReference>
<evidence type="ECO:0000256" key="6">
    <source>
        <dbReference type="HAMAP-Rule" id="MF_00163"/>
    </source>
</evidence>
<reference evidence="7" key="2">
    <citation type="submission" date="2020-09" db="EMBL/GenBank/DDBJ databases">
        <authorList>
            <person name="Sun Q."/>
            <person name="Sedlacek I."/>
        </authorList>
    </citation>
    <scope>NUCLEOTIDE SEQUENCE</scope>
    <source>
        <strain evidence="7">CCM 7086</strain>
    </source>
</reference>
<dbReference type="NCBIfam" id="TIGR00079">
    <property type="entry name" value="pept_deformyl"/>
    <property type="match status" value="1"/>
</dbReference>
<dbReference type="InterPro" id="IPR036821">
    <property type="entry name" value="Peptide_deformylase_sf"/>
</dbReference>
<feature type="binding site" evidence="6">
    <location>
        <position position="92"/>
    </location>
    <ligand>
        <name>Fe cation</name>
        <dbReference type="ChEBI" id="CHEBI:24875"/>
    </ligand>
</feature>
<dbReference type="NCBIfam" id="NF001159">
    <property type="entry name" value="PRK00150.1-3"/>
    <property type="match status" value="1"/>
</dbReference>
<dbReference type="GO" id="GO:0006412">
    <property type="term" value="P:translation"/>
    <property type="evidence" value="ECO:0007669"/>
    <property type="project" value="UniProtKB-UniRule"/>
</dbReference>
<evidence type="ECO:0000256" key="4">
    <source>
        <dbReference type="ARBA" id="ARBA00022917"/>
    </source>
</evidence>
<feature type="binding site" evidence="6">
    <location>
        <position position="138"/>
    </location>
    <ligand>
        <name>Fe cation</name>
        <dbReference type="ChEBI" id="CHEBI:24875"/>
    </ligand>
</feature>
<dbReference type="PIRSF" id="PIRSF004749">
    <property type="entry name" value="Pep_def"/>
    <property type="match status" value="1"/>
</dbReference>
<organism evidence="7 8">
    <name type="scientific">Oxalicibacterium flavum</name>
    <dbReference type="NCBI Taxonomy" id="179467"/>
    <lineage>
        <taxon>Bacteria</taxon>
        <taxon>Pseudomonadati</taxon>
        <taxon>Pseudomonadota</taxon>
        <taxon>Betaproteobacteria</taxon>
        <taxon>Burkholderiales</taxon>
        <taxon>Oxalobacteraceae</taxon>
        <taxon>Oxalicibacterium</taxon>
    </lineage>
</organism>
<feature type="binding site" evidence="6">
    <location>
        <position position="134"/>
    </location>
    <ligand>
        <name>Fe cation</name>
        <dbReference type="ChEBI" id="CHEBI:24875"/>
    </ligand>
</feature>
<dbReference type="AlphaFoldDB" id="A0A8J2UJR6"/>
<evidence type="ECO:0000256" key="2">
    <source>
        <dbReference type="ARBA" id="ARBA00022723"/>
    </source>
</evidence>
<dbReference type="PANTHER" id="PTHR10458">
    <property type="entry name" value="PEPTIDE DEFORMYLASE"/>
    <property type="match status" value="1"/>
</dbReference>
<protein>
    <recommendedName>
        <fullName evidence="6">Peptide deformylase</fullName>
        <shortName evidence="6">PDF</shortName>
        <ecNumber evidence="6">3.5.1.88</ecNumber>
    </recommendedName>
    <alternativeName>
        <fullName evidence="6">Polypeptide deformylase</fullName>
    </alternativeName>
</protein>
<evidence type="ECO:0000313" key="7">
    <source>
        <dbReference type="EMBL" id="GGB98838.1"/>
    </source>
</evidence>
<proteinExistence type="inferred from homology"/>
<dbReference type="Proteomes" id="UP000620266">
    <property type="component" value="Unassembled WGS sequence"/>
</dbReference>
<name>A0A8J2UJR6_9BURK</name>
<dbReference type="Gene3D" id="3.90.45.10">
    <property type="entry name" value="Peptide deformylase"/>
    <property type="match status" value="1"/>
</dbReference>
<sequence>MSILTILRYPDPRLHKIAKPVTVFDARLKKLVEDMAETMYAAPGIGLAATQVDVHERVIVIDTSEAHDELRAYINPEILWASEEKQVYDEGCLSVPGIYDGVERPARVKVRAFDVEGNPFELEADGLLAVCIQHEMDHLQGKVFVEYLSPLKRNRIKTKLVKEEREMARSAQRVATR</sequence>
<dbReference type="SUPFAM" id="SSF56420">
    <property type="entry name" value="Peptide deformylase"/>
    <property type="match status" value="1"/>
</dbReference>
<dbReference type="EC" id="3.5.1.88" evidence="6"/>
<gene>
    <name evidence="6 7" type="primary">def</name>
    <name evidence="7" type="ORF">GCM10007205_05180</name>
</gene>
<keyword evidence="8" id="KW-1185">Reference proteome</keyword>
<dbReference type="InterPro" id="IPR023635">
    <property type="entry name" value="Peptide_deformylase"/>
</dbReference>
<feature type="active site" evidence="6">
    <location>
        <position position="135"/>
    </location>
</feature>
<keyword evidence="3 6" id="KW-0378">Hydrolase</keyword>
<dbReference type="GO" id="GO:0046872">
    <property type="term" value="F:metal ion binding"/>
    <property type="evidence" value="ECO:0007669"/>
    <property type="project" value="UniProtKB-KW"/>
</dbReference>
<keyword evidence="5 6" id="KW-0408">Iron</keyword>
<comment type="similarity">
    <text evidence="1 6">Belongs to the polypeptide deformylase family.</text>
</comment>
<keyword evidence="4 6" id="KW-0648">Protein biosynthesis</keyword>
<reference evidence="7" key="1">
    <citation type="journal article" date="2014" name="Int. J. Syst. Evol. Microbiol.">
        <title>Complete genome sequence of Corynebacterium casei LMG S-19264T (=DSM 44701T), isolated from a smear-ripened cheese.</title>
        <authorList>
            <consortium name="US DOE Joint Genome Institute (JGI-PGF)"/>
            <person name="Walter F."/>
            <person name="Albersmeier A."/>
            <person name="Kalinowski J."/>
            <person name="Ruckert C."/>
        </authorList>
    </citation>
    <scope>NUCLEOTIDE SEQUENCE</scope>
    <source>
        <strain evidence="7">CCM 7086</strain>
    </source>
</reference>
<evidence type="ECO:0000313" key="8">
    <source>
        <dbReference type="Proteomes" id="UP000620266"/>
    </source>
</evidence>
<evidence type="ECO:0000256" key="1">
    <source>
        <dbReference type="ARBA" id="ARBA00010759"/>
    </source>
</evidence>
<comment type="caution">
    <text evidence="7">The sequence shown here is derived from an EMBL/GenBank/DDBJ whole genome shotgun (WGS) entry which is preliminary data.</text>
</comment>
<dbReference type="PANTHER" id="PTHR10458:SF21">
    <property type="entry name" value="PEPTIDE DEFORMYLASE"/>
    <property type="match status" value="1"/>
</dbReference>
<evidence type="ECO:0000256" key="3">
    <source>
        <dbReference type="ARBA" id="ARBA00022801"/>
    </source>
</evidence>
<keyword evidence="2 6" id="KW-0479">Metal-binding</keyword>